<dbReference type="InterPro" id="IPR036291">
    <property type="entry name" value="NAD(P)-bd_dom_sf"/>
</dbReference>
<dbReference type="SUPFAM" id="SSF51735">
    <property type="entry name" value="NAD(P)-binding Rossmann-fold domains"/>
    <property type="match status" value="1"/>
</dbReference>
<keyword evidence="2" id="KW-1185">Reference proteome</keyword>
<organism evidence="1 2">
    <name type="scientific">Geobacillus stearothermophilus</name>
    <name type="common">Bacillus stearothermophilus</name>
    <dbReference type="NCBI Taxonomy" id="1422"/>
    <lineage>
        <taxon>Bacteria</taxon>
        <taxon>Bacillati</taxon>
        <taxon>Bacillota</taxon>
        <taxon>Bacilli</taxon>
        <taxon>Bacillales</taxon>
        <taxon>Anoxybacillaceae</taxon>
        <taxon>Geobacillus</taxon>
    </lineage>
</organism>
<dbReference type="RefSeq" id="WP_155266786.1">
    <property type="nucleotide sequence ID" value="NZ_RCTI01000008.1"/>
</dbReference>
<protein>
    <submittedName>
        <fullName evidence="1">3-oxoacyl-(Acyl-carrier protein) reductase</fullName>
    </submittedName>
</protein>
<dbReference type="Gene3D" id="3.40.50.720">
    <property type="entry name" value="NAD(P)-binding Rossmann-like Domain"/>
    <property type="match status" value="1"/>
</dbReference>
<accession>A0ABQ7HEC5</accession>
<evidence type="ECO:0000313" key="2">
    <source>
        <dbReference type="Proteomes" id="UP000773850"/>
    </source>
</evidence>
<name>A0ABQ7HEC5_GEOSE</name>
<reference evidence="1 2" key="1">
    <citation type="submission" date="2016-03" db="EMBL/GenBank/DDBJ databases">
        <title>Spore heat resistance.</title>
        <authorList>
            <person name="Boekhorst J."/>
            <person name="Berendsen E.M."/>
            <person name="Wells-Bennik M.H."/>
            <person name="Kuipers O.P."/>
        </authorList>
    </citation>
    <scope>NUCLEOTIDE SEQUENCE [LARGE SCALE GENOMIC DNA]</scope>
    <source>
        <strain evidence="1 2">GS8</strain>
    </source>
</reference>
<sequence length="45" mass="4847">MSSWAELLKGKVAVVTGASRGLGRADAFPIQSVDRFLAWPRQSAD</sequence>
<dbReference type="EMBL" id="LUCS01000028">
    <property type="protein sequence ID" value="KAF6510487.1"/>
    <property type="molecule type" value="Genomic_DNA"/>
</dbReference>
<proteinExistence type="predicted"/>
<evidence type="ECO:0000313" key="1">
    <source>
        <dbReference type="EMBL" id="KAF6510487.1"/>
    </source>
</evidence>
<dbReference type="Proteomes" id="UP000773850">
    <property type="component" value="Unassembled WGS sequence"/>
</dbReference>
<comment type="caution">
    <text evidence="1">The sequence shown here is derived from an EMBL/GenBank/DDBJ whole genome shotgun (WGS) entry which is preliminary data.</text>
</comment>
<gene>
    <name evidence="1" type="ORF">GS8_2644</name>
</gene>